<organism evidence="2">
    <name type="scientific">uncultured Rubrobacteraceae bacterium</name>
    <dbReference type="NCBI Taxonomy" id="349277"/>
    <lineage>
        <taxon>Bacteria</taxon>
        <taxon>Bacillati</taxon>
        <taxon>Actinomycetota</taxon>
        <taxon>Rubrobacteria</taxon>
        <taxon>Rubrobacterales</taxon>
        <taxon>Rubrobacteraceae</taxon>
        <taxon>environmental samples</taxon>
    </lineage>
</organism>
<reference evidence="2" key="1">
    <citation type="submission" date="2020-02" db="EMBL/GenBank/DDBJ databases">
        <authorList>
            <person name="Meier V. D."/>
        </authorList>
    </citation>
    <scope>NUCLEOTIDE SEQUENCE</scope>
    <source>
        <strain evidence="2">AVDCRST_MAG55</strain>
    </source>
</reference>
<gene>
    <name evidence="2" type="ORF">AVDCRST_MAG55-1427</name>
</gene>
<evidence type="ECO:0000256" key="1">
    <source>
        <dbReference type="SAM" id="MobiDB-lite"/>
    </source>
</evidence>
<name>A0A6J4PGB1_9ACTN</name>
<accession>A0A6J4PGB1</accession>
<dbReference type="EMBL" id="CADCUZ010000060">
    <property type="protein sequence ID" value="CAA9412776.1"/>
    <property type="molecule type" value="Genomic_DNA"/>
</dbReference>
<feature type="non-terminal residue" evidence="2">
    <location>
        <position position="137"/>
    </location>
</feature>
<feature type="non-terminal residue" evidence="2">
    <location>
        <position position="1"/>
    </location>
</feature>
<dbReference type="AlphaFoldDB" id="A0A6J4PGB1"/>
<feature type="region of interest" description="Disordered" evidence="1">
    <location>
        <begin position="1"/>
        <end position="137"/>
    </location>
</feature>
<protein>
    <submittedName>
        <fullName evidence="2">Oxidoreductase</fullName>
    </submittedName>
</protein>
<sequence>DGERKGGDPGRLPRPAGEHGPGARRHARPERGAAEQPRLVRLGRRAHKVQPDEGPPEVPQRGQGAAHRPVYGGSGEPVPLSGSQGRGGPHRRGPGERLHKRDGEKIHGRGRLPTSPARRRARGRLREAATHDPDGRL</sequence>
<evidence type="ECO:0000313" key="2">
    <source>
        <dbReference type="EMBL" id="CAA9412776.1"/>
    </source>
</evidence>
<feature type="compositionally biased region" description="Basic and acidic residues" evidence="1">
    <location>
        <begin position="124"/>
        <end position="137"/>
    </location>
</feature>
<feature type="compositionally biased region" description="Basic and acidic residues" evidence="1">
    <location>
        <begin position="93"/>
        <end position="107"/>
    </location>
</feature>
<proteinExistence type="predicted"/>